<evidence type="ECO:0000256" key="3">
    <source>
        <dbReference type="ARBA" id="ARBA00022692"/>
    </source>
</evidence>
<feature type="binding site" evidence="14">
    <location>
        <position position="955"/>
    </location>
    <ligand>
        <name>ATP</name>
        <dbReference type="ChEBI" id="CHEBI:30616"/>
    </ligand>
</feature>
<dbReference type="VEuPathDB" id="FungiDB:FUN_016563"/>
<evidence type="ECO:0000256" key="12">
    <source>
        <dbReference type="ARBA" id="ARBA00049128"/>
    </source>
</evidence>
<dbReference type="FunFam" id="3.40.50.1000:FF:000172">
    <property type="entry name" value="Phospholipid-transporting ATPase"/>
    <property type="match status" value="1"/>
</dbReference>
<dbReference type="SUPFAM" id="SSF56784">
    <property type="entry name" value="HAD-like"/>
    <property type="match status" value="1"/>
</dbReference>
<dbReference type="Pfam" id="PF13246">
    <property type="entry name" value="Cation_ATPase"/>
    <property type="match status" value="1"/>
</dbReference>
<dbReference type="PRINTS" id="PR00119">
    <property type="entry name" value="CATATPASE"/>
</dbReference>
<feature type="domain" description="P-type ATPase C-terminal" evidence="19">
    <location>
        <begin position="1094"/>
        <end position="1349"/>
    </location>
</feature>
<organism evidence="21 22">
    <name type="scientific">Rhizophagus irregularis</name>
    <dbReference type="NCBI Taxonomy" id="588596"/>
    <lineage>
        <taxon>Eukaryota</taxon>
        <taxon>Fungi</taxon>
        <taxon>Fungi incertae sedis</taxon>
        <taxon>Mucoromycota</taxon>
        <taxon>Glomeromycotina</taxon>
        <taxon>Glomeromycetes</taxon>
        <taxon>Glomerales</taxon>
        <taxon>Glomeraceae</taxon>
        <taxon>Rhizophagus</taxon>
    </lineage>
</organism>
<dbReference type="PROSITE" id="PS00154">
    <property type="entry name" value="ATPASE_E1_E2"/>
    <property type="match status" value="1"/>
</dbReference>
<reference evidence="21 22" key="1">
    <citation type="submission" date="2016-04" db="EMBL/GenBank/DDBJ databases">
        <title>Genome analyses suggest a sexual origin of heterokaryosis in a supposedly ancient asexual fungus.</title>
        <authorList>
            <person name="Ropars J."/>
            <person name="Sedzielewska K."/>
            <person name="Noel J."/>
            <person name="Charron P."/>
            <person name="Farinelli L."/>
            <person name="Marton T."/>
            <person name="Kruger M."/>
            <person name="Pelin A."/>
            <person name="Brachmann A."/>
            <person name="Corradi N."/>
        </authorList>
    </citation>
    <scope>NUCLEOTIDE SEQUENCE [LARGE SCALE GENOMIC DNA]</scope>
    <source>
        <strain evidence="21 22">A5</strain>
    </source>
</reference>
<keyword evidence="10 16" id="KW-0472">Membrane</keyword>
<reference evidence="21 22" key="2">
    <citation type="submission" date="2017-09" db="EMBL/GenBank/DDBJ databases">
        <title>Extensive intraspecific genome diversity in a model arbuscular mycorrhizal fungus.</title>
        <authorList>
            <person name="Chen E.C."/>
            <person name="Morin E."/>
            <person name="Beaudet D."/>
            <person name="Noel J."/>
            <person name="Ndikumana S."/>
            <person name="Charron P."/>
            <person name="St-Onge C."/>
            <person name="Giorgi J."/>
            <person name="Grigoriev I.V."/>
            <person name="Roux C."/>
            <person name="Martin F.M."/>
            <person name="Corradi N."/>
        </authorList>
    </citation>
    <scope>NUCLEOTIDE SEQUENCE [LARGE SCALE GENOMIC DNA]</scope>
    <source>
        <strain evidence="21 22">A5</strain>
    </source>
</reference>
<feature type="transmembrane region" description="Helical" evidence="16">
    <location>
        <begin position="416"/>
        <end position="436"/>
    </location>
</feature>
<comment type="caution">
    <text evidence="21">The sequence shown here is derived from an EMBL/GenBank/DDBJ whole genome shotgun (WGS) entry which is preliminary data.</text>
</comment>
<dbReference type="GO" id="GO:0005886">
    <property type="term" value="C:plasma membrane"/>
    <property type="evidence" value="ECO:0007669"/>
    <property type="project" value="TreeGrafter"/>
</dbReference>
<feature type="region of interest" description="Disordered" evidence="17">
    <location>
        <begin position="1375"/>
        <end position="1403"/>
    </location>
</feature>
<evidence type="ECO:0000256" key="1">
    <source>
        <dbReference type="ARBA" id="ARBA00004141"/>
    </source>
</evidence>
<dbReference type="SFLD" id="SFLDG00002">
    <property type="entry name" value="C1.7:_P-type_atpase_like"/>
    <property type="match status" value="1"/>
</dbReference>
<feature type="transmembrane region" description="Helical" evidence="16">
    <location>
        <begin position="160"/>
        <end position="179"/>
    </location>
</feature>
<dbReference type="InterPro" id="IPR036412">
    <property type="entry name" value="HAD-like_sf"/>
</dbReference>
<dbReference type="Pfam" id="PF16212">
    <property type="entry name" value="PhoLip_ATPase_C"/>
    <property type="match status" value="1"/>
</dbReference>
<dbReference type="GO" id="GO:0000287">
    <property type="term" value="F:magnesium ion binding"/>
    <property type="evidence" value="ECO:0007669"/>
    <property type="project" value="UniProtKB-UniRule"/>
</dbReference>
<feature type="transmembrane region" description="Helical" evidence="16">
    <location>
        <begin position="1249"/>
        <end position="1268"/>
    </location>
</feature>
<feature type="binding site" evidence="14">
    <location>
        <position position="1047"/>
    </location>
    <ligand>
        <name>ATP</name>
        <dbReference type="ChEBI" id="CHEBI:30616"/>
    </ligand>
</feature>
<evidence type="ECO:0000259" key="18">
    <source>
        <dbReference type="Pfam" id="PF16209"/>
    </source>
</evidence>
<keyword evidence="4 15" id="KW-0479">Metal-binding</keyword>
<proteinExistence type="inferred from homology"/>
<feature type="compositionally biased region" description="Polar residues" evidence="17">
    <location>
        <begin position="1503"/>
        <end position="1512"/>
    </location>
</feature>
<dbReference type="GO" id="GO:0140326">
    <property type="term" value="F:ATPase-coupled intramembrane lipid transporter activity"/>
    <property type="evidence" value="ECO:0007669"/>
    <property type="project" value="UniProtKB-EC"/>
</dbReference>
<gene>
    <name evidence="20" type="ORF">CHRIB12_LOCUS5941</name>
    <name evidence="21" type="ORF">RhiirA5_408778</name>
</gene>
<evidence type="ECO:0000256" key="9">
    <source>
        <dbReference type="ARBA" id="ARBA00022989"/>
    </source>
</evidence>
<feature type="binding site" evidence="14">
    <location>
        <position position="1072"/>
    </location>
    <ligand>
        <name>ATP</name>
        <dbReference type="ChEBI" id="CHEBI:30616"/>
    </ligand>
</feature>
<feature type="compositionally biased region" description="Polar residues" evidence="17">
    <location>
        <begin position="561"/>
        <end position="584"/>
    </location>
</feature>
<evidence type="ECO:0000256" key="15">
    <source>
        <dbReference type="PIRSR" id="PIRSR606539-3"/>
    </source>
</evidence>
<dbReference type="Gene3D" id="2.70.150.10">
    <property type="entry name" value="Calcium-transporting ATPase, cytoplasmic transduction domain A"/>
    <property type="match status" value="1"/>
</dbReference>
<dbReference type="EC" id="7.6.2.1" evidence="16"/>
<feature type="compositionally biased region" description="Basic and acidic residues" evidence="17">
    <location>
        <begin position="1392"/>
        <end position="1403"/>
    </location>
</feature>
<dbReference type="Proteomes" id="UP000232722">
    <property type="component" value="Unassembled WGS sequence"/>
</dbReference>
<evidence type="ECO:0000256" key="16">
    <source>
        <dbReference type="RuleBase" id="RU362033"/>
    </source>
</evidence>
<name>A0A2N0Q7C3_9GLOM</name>
<dbReference type="SUPFAM" id="SSF81660">
    <property type="entry name" value="Metal cation-transporting ATPase, ATP-binding domain N"/>
    <property type="match status" value="1"/>
</dbReference>
<dbReference type="Pfam" id="PF00702">
    <property type="entry name" value="Hydrolase"/>
    <property type="match status" value="1"/>
</dbReference>
<evidence type="ECO:0000313" key="20">
    <source>
        <dbReference type="EMBL" id="CAB5354655.1"/>
    </source>
</evidence>
<dbReference type="Proteomes" id="UP000684084">
    <property type="component" value="Unassembled WGS sequence"/>
</dbReference>
<dbReference type="GO" id="GO:0005802">
    <property type="term" value="C:trans-Golgi network"/>
    <property type="evidence" value="ECO:0007669"/>
    <property type="project" value="TreeGrafter"/>
</dbReference>
<dbReference type="InterPro" id="IPR044492">
    <property type="entry name" value="P_typ_ATPase_HD_dom"/>
</dbReference>
<dbReference type="Gene3D" id="3.40.1110.10">
    <property type="entry name" value="Calcium-transporting ATPase, cytoplasmic domain N"/>
    <property type="match status" value="1"/>
</dbReference>
<comment type="catalytic activity">
    <reaction evidence="12">
        <text>a 1,2-diacyl-sn-glycero-3-phosphoethanolamine(out) + ATP + H2O = a 1,2-diacyl-sn-glycero-3-phosphoethanolamine(in) + ADP + phosphate + H(+)</text>
        <dbReference type="Rhea" id="RHEA:66132"/>
        <dbReference type="ChEBI" id="CHEBI:15377"/>
        <dbReference type="ChEBI" id="CHEBI:15378"/>
        <dbReference type="ChEBI" id="CHEBI:30616"/>
        <dbReference type="ChEBI" id="CHEBI:43474"/>
        <dbReference type="ChEBI" id="CHEBI:64612"/>
        <dbReference type="ChEBI" id="CHEBI:456216"/>
    </reaction>
    <physiologicalReaction direction="left-to-right" evidence="12">
        <dbReference type="Rhea" id="RHEA:66133"/>
    </physiologicalReaction>
</comment>
<feature type="transmembrane region" description="Helical" evidence="16">
    <location>
        <begin position="1208"/>
        <end position="1229"/>
    </location>
</feature>
<evidence type="ECO:0000313" key="22">
    <source>
        <dbReference type="Proteomes" id="UP000232722"/>
    </source>
</evidence>
<feature type="compositionally biased region" description="Polar residues" evidence="17">
    <location>
        <begin position="1425"/>
        <end position="1467"/>
    </location>
</feature>
<dbReference type="Pfam" id="PF16209">
    <property type="entry name" value="PhoLip_ATPase_N"/>
    <property type="match status" value="1"/>
</dbReference>
<dbReference type="GO" id="GO:0005524">
    <property type="term" value="F:ATP binding"/>
    <property type="evidence" value="ECO:0007669"/>
    <property type="project" value="UniProtKB-UniRule"/>
</dbReference>
<dbReference type="VEuPathDB" id="FungiDB:RhiirA1_454470"/>
<evidence type="ECO:0000259" key="19">
    <source>
        <dbReference type="Pfam" id="PF16212"/>
    </source>
</evidence>
<comment type="cofactor">
    <cofactor evidence="15">
        <name>Mg(2+)</name>
        <dbReference type="ChEBI" id="CHEBI:18420"/>
    </cofactor>
</comment>
<dbReference type="SMR" id="A0A2N0Q7C3"/>
<dbReference type="GO" id="GO:0045332">
    <property type="term" value="P:phospholipid translocation"/>
    <property type="evidence" value="ECO:0007669"/>
    <property type="project" value="TreeGrafter"/>
</dbReference>
<feature type="region of interest" description="Disordered" evidence="17">
    <location>
        <begin position="1425"/>
        <end position="1512"/>
    </location>
</feature>
<accession>A0A2N0Q7C3</accession>
<dbReference type="Gene3D" id="3.40.50.1000">
    <property type="entry name" value="HAD superfamily/HAD-like"/>
    <property type="match status" value="1"/>
</dbReference>
<dbReference type="SFLD" id="SFLDF00027">
    <property type="entry name" value="p-type_atpase"/>
    <property type="match status" value="1"/>
</dbReference>
<dbReference type="InterPro" id="IPR001757">
    <property type="entry name" value="P_typ_ATPase"/>
</dbReference>
<feature type="binding site" evidence="14">
    <location>
        <position position="482"/>
    </location>
    <ligand>
        <name>ATP</name>
        <dbReference type="ChEBI" id="CHEBI:30616"/>
    </ligand>
</feature>
<feature type="transmembrane region" description="Helical" evidence="16">
    <location>
        <begin position="1125"/>
        <end position="1146"/>
    </location>
</feature>
<dbReference type="InterPro" id="IPR006539">
    <property type="entry name" value="P-type_ATPase_IV"/>
</dbReference>
<dbReference type="InterPro" id="IPR032630">
    <property type="entry name" value="P_typ_ATPase_c"/>
</dbReference>
<evidence type="ECO:0000256" key="4">
    <source>
        <dbReference type="ARBA" id="ARBA00022723"/>
    </source>
</evidence>
<evidence type="ECO:0000256" key="2">
    <source>
        <dbReference type="ARBA" id="ARBA00008109"/>
    </source>
</evidence>
<feature type="binding site" evidence="14">
    <location>
        <position position="483"/>
    </location>
    <ligand>
        <name>ATP</name>
        <dbReference type="ChEBI" id="CHEBI:30616"/>
    </ligand>
</feature>
<dbReference type="PANTHER" id="PTHR24092">
    <property type="entry name" value="PROBABLE PHOSPHOLIPID-TRANSPORTING ATPASE"/>
    <property type="match status" value="1"/>
</dbReference>
<evidence type="ECO:0000256" key="8">
    <source>
        <dbReference type="ARBA" id="ARBA00022967"/>
    </source>
</evidence>
<dbReference type="CDD" id="cd02073">
    <property type="entry name" value="P-type_ATPase_APLT_Dnf-like"/>
    <property type="match status" value="1"/>
</dbReference>
<feature type="binding site" evidence="14">
    <location>
        <position position="956"/>
    </location>
    <ligand>
        <name>ATP</name>
        <dbReference type="ChEBI" id="CHEBI:30616"/>
    </ligand>
</feature>
<reference evidence="20" key="3">
    <citation type="submission" date="2020-05" db="EMBL/GenBank/DDBJ databases">
        <authorList>
            <person name="Rincon C."/>
            <person name="Sanders R I."/>
            <person name="Robbins C."/>
            <person name="Chaturvedi A."/>
        </authorList>
    </citation>
    <scope>NUCLEOTIDE SEQUENCE</scope>
    <source>
        <strain evidence="20">CHB12</strain>
    </source>
</reference>
<feature type="transmembrane region" description="Helical" evidence="16">
    <location>
        <begin position="374"/>
        <end position="396"/>
    </location>
</feature>
<feature type="binding site" evidence="14">
    <location>
        <position position="742"/>
    </location>
    <ligand>
        <name>ATP</name>
        <dbReference type="ChEBI" id="CHEBI:30616"/>
    </ligand>
</feature>
<dbReference type="GO" id="GO:0006892">
    <property type="term" value="P:post-Golgi vesicle-mediated transport"/>
    <property type="evidence" value="ECO:0007669"/>
    <property type="project" value="TreeGrafter"/>
</dbReference>
<protein>
    <recommendedName>
        <fullName evidence="16">Phospholipid-transporting ATPase</fullName>
        <ecNumber evidence="16">7.6.2.1</ecNumber>
    </recommendedName>
</protein>
<comment type="subcellular location">
    <subcellularLocation>
        <location evidence="1 16">Membrane</location>
        <topology evidence="1 16">Multi-pass membrane protein</topology>
    </subcellularLocation>
</comment>
<evidence type="ECO:0000256" key="14">
    <source>
        <dbReference type="PIRSR" id="PIRSR606539-2"/>
    </source>
</evidence>
<evidence type="ECO:0000256" key="5">
    <source>
        <dbReference type="ARBA" id="ARBA00022741"/>
    </source>
</evidence>
<dbReference type="SUPFAM" id="SSF81653">
    <property type="entry name" value="Calcium ATPase, transduction domain A"/>
    <property type="match status" value="1"/>
</dbReference>
<keyword evidence="6 14" id="KW-0067">ATP-binding</keyword>
<feature type="region of interest" description="Disordered" evidence="17">
    <location>
        <begin position="756"/>
        <end position="779"/>
    </location>
</feature>
<dbReference type="InterPro" id="IPR023298">
    <property type="entry name" value="ATPase_P-typ_TM_dom_sf"/>
</dbReference>
<feature type="binding site" evidence="14">
    <location>
        <position position="719"/>
    </location>
    <ligand>
        <name>ATP</name>
        <dbReference type="ChEBI" id="CHEBI:30616"/>
    </ligand>
</feature>
<evidence type="ECO:0000256" key="11">
    <source>
        <dbReference type="ARBA" id="ARBA00034036"/>
    </source>
</evidence>
<dbReference type="GO" id="GO:0032456">
    <property type="term" value="P:endocytic recycling"/>
    <property type="evidence" value="ECO:0007669"/>
    <property type="project" value="TreeGrafter"/>
</dbReference>
<keyword evidence="5 14" id="KW-0547">Nucleotide-binding</keyword>
<dbReference type="EMBL" id="CAGKOT010000009">
    <property type="protein sequence ID" value="CAB5354655.1"/>
    <property type="molecule type" value="Genomic_DNA"/>
</dbReference>
<evidence type="ECO:0000256" key="10">
    <source>
        <dbReference type="ARBA" id="ARBA00023136"/>
    </source>
</evidence>
<feature type="binding site" evidence="15">
    <location>
        <position position="484"/>
    </location>
    <ligand>
        <name>Mg(2+)</name>
        <dbReference type="ChEBI" id="CHEBI:18420"/>
    </ligand>
</feature>
<dbReference type="InterPro" id="IPR023214">
    <property type="entry name" value="HAD_sf"/>
</dbReference>
<dbReference type="PANTHER" id="PTHR24092:SF174">
    <property type="entry name" value="PHOSPHOLIPID-TRANSPORTING ATPASE DNF3-RELATED"/>
    <property type="match status" value="1"/>
</dbReference>
<evidence type="ECO:0000256" key="13">
    <source>
        <dbReference type="PIRSR" id="PIRSR606539-1"/>
    </source>
</evidence>
<feature type="binding site" evidence="14">
    <location>
        <position position="874"/>
    </location>
    <ligand>
        <name>ATP</name>
        <dbReference type="ChEBI" id="CHEBI:30616"/>
    </ligand>
</feature>
<dbReference type="InterPro" id="IPR023299">
    <property type="entry name" value="ATPase_P-typ_cyto_dom_N"/>
</dbReference>
<feature type="compositionally biased region" description="Polar residues" evidence="17">
    <location>
        <begin position="593"/>
        <end position="605"/>
    </location>
</feature>
<feature type="domain" description="P-type ATPase N-terminal" evidence="18">
    <location>
        <begin position="109"/>
        <end position="166"/>
    </location>
</feature>
<keyword evidence="3 16" id="KW-0812">Transmembrane</keyword>
<dbReference type="GO" id="GO:0016887">
    <property type="term" value="F:ATP hydrolysis activity"/>
    <property type="evidence" value="ECO:0007669"/>
    <property type="project" value="InterPro"/>
</dbReference>
<dbReference type="EMBL" id="LLXJ01000108">
    <property type="protein sequence ID" value="PKC14975.1"/>
    <property type="molecule type" value="Genomic_DNA"/>
</dbReference>
<feature type="region of interest" description="Disordered" evidence="17">
    <location>
        <begin position="49"/>
        <end position="68"/>
    </location>
</feature>
<feature type="binding site" evidence="14">
    <location>
        <position position="954"/>
    </location>
    <ligand>
        <name>ATP</name>
        <dbReference type="ChEBI" id="CHEBI:30616"/>
    </ligand>
</feature>
<evidence type="ECO:0000256" key="17">
    <source>
        <dbReference type="SAM" id="MobiDB-lite"/>
    </source>
</evidence>
<sequence length="1555" mass="175544">MSSNKKIDDSIEMISSNEIQDISASISQRLPYNDDLESHTTTNLIDDSLHNTIAESSNGSSHNRSMSRRDSIRHAVNRLSTMISGGNQDDTGREIPINPSNQPLIDPRTKKPFINNSITSSRYKIYDFLPKQIIYQFSKIANFYFLFVAILQSIPELSPTGRFTTIIPLSIFMSIAIAHEGFDDYRRHKQDQIENNKECSVLNVYKSNDSTTQHLGVWRKTKWRNVKVGDFVSVKAQEWIPADLLLLHSKGEEGACYIETAALDGETNLKQRQALKEINSSVTTPEALANFRATVKTENPNQDLYNFDGSISLANKKTCSLSNNQILLRGTILRNTPEIYGLVIFTGEETKLRMNASKNIRTKAPSIQRLMNKVVIIIFCFVITLAILCTVMSLLWDEDIGKESFYLPKKGKIINALASFIILFNTMIPISLYVTMEVIKLTQAYFINNDAEMYHQETDTPAEARTSTINEELGQVSYLFSDKTGTLTDNIMLFRKISVGGRAFMHDLDLRRIEEDDLLRMMKQPQRSKTFQRFIKRLSLSTRWHNRSQTRDDTNDGDETIQLNRSDSTRSGRFSMIAPNSTGPSPLYRRDSTSGNSLRSVKGKTVQQMKSTLDLLTILQHQTNTPFYEKARFFLLAIALCHTCVPEIVEETQDVFYQAASPDEFALVTAAKELGYIVTDRSMGSVSLKINNDGPNGLKVPDSSTTTYENYKILNVIEFSSKRKRMSVIYRLPDGRICLLCKGADSIVLERLRDPVNKPRKGKDKKEKYDEERSNEKRPLHGLRVDTNIVGRNANNQSESSVISSISNTPITPSSTHEFYASSISIRQAHERSLSIRTVDSDRSVVDLLPMHDEKWLYSQTMYHIQDFATEGLRTLLYAHRFMDEEEYTTWNNLYQEASTALVDRQQKLEDVAELIERDLEITGATAIEDKLQNGVPETIDNLRRAGIRVWMLTGDKKETAINIGYSCSLIKDYSTTIIIDSNTDLKSMMKRALKDVKNGKAQHPVAIVDGATLMKIEKNPDMMEIFVDLGILCEAVICCRVSPSQKALVVRNIRSKLTNSVTLAIGDGANDIAMIQEAHVGIGITGREGLQAARSSDYSIAQFRFLSNLLFVHGRWSYVRVSKFVLGTFYKCMCFYLTQGLFQLFTGFSGTSLYEQWTLSFYNTLFSSLPVIVIGMFEKDLNMKTVLGVPELYRLGQRNGGFNLKLFFTWMGAGIFHAFIIIGIPFLIHGLWDGDELGIFGTPQLYELGMTVYSCVVFVVTIKIAYLECHNWSIITHITSILTLIGWYLYQTIYSFLYPRSTGEYDVNGTFQRIGGKSEYWTTVILTVSCALLPNLFVKVVKSIILPTDVDIYQEIEKDKKLLDKLIEEGSNNGDDDIEGGFKSNKVNENNSDKKDNIKSEHNINEINMDNIIRGSVDVNRSLETNNNYNQSSNDALMTMENGSSSPTSTAISMAVSNTTTLSPHSPTRLRSKNSLDNFSFPKQEQKNNEIPPPSYHYHGSGNANADNTKTITPKSSFESFSHLNHGNNGSNMETLIEETEDDLQSKRSSGNLI</sequence>
<evidence type="ECO:0000313" key="21">
    <source>
        <dbReference type="EMBL" id="PKC14975.1"/>
    </source>
</evidence>
<dbReference type="NCBIfam" id="TIGR01652">
    <property type="entry name" value="ATPase-Plipid"/>
    <property type="match status" value="2"/>
</dbReference>
<dbReference type="NCBIfam" id="TIGR01494">
    <property type="entry name" value="ATPase_P-type"/>
    <property type="match status" value="1"/>
</dbReference>
<feature type="binding site" evidence="14">
    <location>
        <position position="1071"/>
    </location>
    <ligand>
        <name>ATP</name>
        <dbReference type="ChEBI" id="CHEBI:30616"/>
    </ligand>
</feature>
<keyword evidence="9 16" id="KW-1133">Transmembrane helix</keyword>
<feature type="binding site" evidence="15">
    <location>
        <position position="1072"/>
    </location>
    <ligand>
        <name>Mg(2+)</name>
        <dbReference type="ChEBI" id="CHEBI:18420"/>
    </ligand>
</feature>
<dbReference type="OrthoDB" id="377733at2759"/>
<comment type="catalytic activity">
    <reaction evidence="11 16">
        <text>ATP + H2O + phospholipidSide 1 = ADP + phosphate + phospholipidSide 2.</text>
        <dbReference type="EC" id="7.6.2.1"/>
    </reaction>
</comment>
<feature type="binding site" evidence="14">
    <location>
        <position position="484"/>
    </location>
    <ligand>
        <name>ATP</name>
        <dbReference type="ChEBI" id="CHEBI:30616"/>
    </ligand>
</feature>
<dbReference type="SFLD" id="SFLDS00003">
    <property type="entry name" value="Haloacid_Dehalogenase"/>
    <property type="match status" value="1"/>
</dbReference>
<feature type="transmembrane region" description="Helical" evidence="16">
    <location>
        <begin position="1275"/>
        <end position="1291"/>
    </location>
</feature>
<feature type="binding site" evidence="14">
    <location>
        <position position="664"/>
    </location>
    <ligand>
        <name>ATP</name>
        <dbReference type="ChEBI" id="CHEBI:30616"/>
    </ligand>
</feature>
<dbReference type="InterPro" id="IPR032631">
    <property type="entry name" value="P-type_ATPase_N"/>
</dbReference>
<feature type="binding site" evidence="14">
    <location>
        <position position="1041"/>
    </location>
    <ligand>
        <name>ATP</name>
        <dbReference type="ChEBI" id="CHEBI:30616"/>
    </ligand>
</feature>
<dbReference type="InterPro" id="IPR018303">
    <property type="entry name" value="ATPase_P-typ_P_site"/>
</dbReference>
<feature type="compositionally biased region" description="Polar residues" evidence="17">
    <location>
        <begin position="1474"/>
        <end position="1484"/>
    </location>
</feature>
<feature type="binding site" evidence="15">
    <location>
        <position position="1068"/>
    </location>
    <ligand>
        <name>Mg(2+)</name>
        <dbReference type="ChEBI" id="CHEBI:18420"/>
    </ligand>
</feature>
<dbReference type="SUPFAM" id="SSF81665">
    <property type="entry name" value="Calcium ATPase, transmembrane domain M"/>
    <property type="match status" value="1"/>
</dbReference>
<feature type="region of interest" description="Disordered" evidence="17">
    <location>
        <begin position="83"/>
        <end position="109"/>
    </location>
</feature>
<feature type="transmembrane region" description="Helical" evidence="16">
    <location>
        <begin position="1158"/>
        <end position="1178"/>
    </location>
</feature>
<dbReference type="InterPro" id="IPR008250">
    <property type="entry name" value="ATPase_P-typ_transduc_dom_A_sf"/>
</dbReference>
<comment type="similarity">
    <text evidence="2 16">Belongs to the cation transport ATPase (P-type) (TC 3.A.3) family. Type IV subfamily.</text>
</comment>
<feature type="transmembrane region" description="Helical" evidence="16">
    <location>
        <begin position="133"/>
        <end position="154"/>
    </location>
</feature>
<feature type="region of interest" description="Disordered" evidence="17">
    <location>
        <begin position="546"/>
        <end position="605"/>
    </location>
</feature>
<evidence type="ECO:0000256" key="7">
    <source>
        <dbReference type="ARBA" id="ARBA00022842"/>
    </source>
</evidence>
<dbReference type="VEuPathDB" id="FungiDB:RhiirFUN_013291"/>
<feature type="compositionally biased region" description="Basic and acidic residues" evidence="17">
    <location>
        <begin position="764"/>
        <end position="779"/>
    </location>
</feature>
<feature type="active site" description="4-aspartylphosphate intermediate" evidence="13">
    <location>
        <position position="482"/>
    </location>
</feature>
<evidence type="ECO:0000256" key="6">
    <source>
        <dbReference type="ARBA" id="ARBA00022840"/>
    </source>
</evidence>
<feature type="binding site" evidence="15">
    <location>
        <position position="482"/>
    </location>
    <ligand>
        <name>Mg(2+)</name>
        <dbReference type="ChEBI" id="CHEBI:18420"/>
    </ligand>
</feature>
<keyword evidence="8 16" id="KW-1278">Translocase</keyword>
<keyword evidence="7 15" id="KW-0460">Magnesium</keyword>